<dbReference type="STRING" id="30019.A0A0M4ERK5"/>
<sequence length="679" mass="77961">MYAQAQLKEAFDKDEYQKFNEALELGASANLCCYEDVSGNMTSIYELALITEDSAHYIKACLNHGCDVNYVSGKKASFIFRVSLEMLAKSLTSSNAGNTIKLFKELIDYDASLEAKDDQEKTAFEYVLENEELGPQQRATILQTFIENQTLSTENHHLALKFICDAKIETNYMTLVRALLGLNEKELSHQLQDFQRRISDWKLYRIQIALLQTYRKEQLESALDALLLTVPWSQKEDYIKVMEAAIFADCWKVVWQVGKCCRKNSTVSGEDRIQLLNALIQRSPRCEDREEYEGSLDLLLGHNYCCIDDPIDEQHNTSLHLAVQQDNELAVRLLLDRGASLTCSNKQKQFPLANMPVDLLQQHFDDCLDSSGKHGTEDFELTLQYKNFCTADESSALVPILYMARCKELQKLLHHPLIGSLLQIKWQRLRSLFYIHFIISLVYSVALMAQVLLRFPNRNESALFDGFLWIYGFELICWAIMVYNLLNMISSYFLSRHRPHWLEAALIFITFLNSDFLKFSHDWQLFIAVVAIMLMALNLIRQIGGIPIRIIATHVHMLSLVARNFLTSFAHHSVLLGTFGLIFYILFGKTETSPDEKFLTHTKPSSTFLKTFIMFWGQYDESDFINVYSTLVVLSFMLLAMILSNLLSGLAKNLQELLEAKGEIQNNLKEIKKCIDLKS</sequence>
<keyword evidence="2" id="KW-0716">Sensory transduction</keyword>
<keyword evidence="3" id="KW-0677">Repeat</keyword>
<keyword evidence="8" id="KW-0175">Coiled coil</keyword>
<evidence type="ECO:0000256" key="1">
    <source>
        <dbReference type="ARBA" id="ARBA00022448"/>
    </source>
</evidence>
<feature type="coiled-coil region" evidence="8">
    <location>
        <begin position="647"/>
        <end position="674"/>
    </location>
</feature>
<proteinExistence type="predicted"/>
<evidence type="ECO:0000313" key="11">
    <source>
        <dbReference type="Proteomes" id="UP000494163"/>
    </source>
</evidence>
<feature type="transmembrane region" description="Helical" evidence="9">
    <location>
        <begin position="467"/>
        <end position="489"/>
    </location>
</feature>
<dbReference type="OrthoDB" id="2157354at2759"/>
<evidence type="ECO:0000256" key="6">
    <source>
        <dbReference type="ARBA" id="ARBA00023303"/>
    </source>
</evidence>
<dbReference type="PROSITE" id="PS50297">
    <property type="entry name" value="ANK_REP_REGION"/>
    <property type="match status" value="1"/>
</dbReference>
<name>A0A0M4ERK5_DROBS</name>
<dbReference type="EMBL" id="CP012523">
    <property type="protein sequence ID" value="ALC39532.1"/>
    <property type="molecule type" value="Genomic_DNA"/>
</dbReference>
<evidence type="ECO:0000256" key="2">
    <source>
        <dbReference type="ARBA" id="ARBA00022606"/>
    </source>
</evidence>
<dbReference type="Gene3D" id="1.25.40.20">
    <property type="entry name" value="Ankyrin repeat-containing domain"/>
    <property type="match status" value="1"/>
</dbReference>
<feature type="transmembrane region" description="Helical" evidence="9">
    <location>
        <begin position="625"/>
        <end position="647"/>
    </location>
</feature>
<evidence type="ECO:0000256" key="4">
    <source>
        <dbReference type="ARBA" id="ARBA00023043"/>
    </source>
</evidence>
<dbReference type="InterPro" id="IPR036770">
    <property type="entry name" value="Ankyrin_rpt-contain_sf"/>
</dbReference>
<feature type="repeat" description="ANK" evidence="7">
    <location>
        <begin position="314"/>
        <end position="346"/>
    </location>
</feature>
<dbReference type="InterPro" id="IPR052076">
    <property type="entry name" value="TRP_cation_channel"/>
</dbReference>
<dbReference type="Pfam" id="PF00023">
    <property type="entry name" value="Ank"/>
    <property type="match status" value="1"/>
</dbReference>
<keyword evidence="1" id="KW-0813">Transport</keyword>
<dbReference type="PANTHER" id="PTHR47143">
    <property type="entry name" value="TRANSIENT RECEPTOR POTENTIAL CATION CHANNEL PROTEIN PAINLESS"/>
    <property type="match status" value="1"/>
</dbReference>
<reference evidence="10 11" key="1">
    <citation type="submission" date="2015-08" db="EMBL/GenBank/DDBJ databases">
        <title>Ancestral chromatin configuration constrains chromatin evolution on differentiating sex chromosomes in Drosophila.</title>
        <authorList>
            <person name="Zhou Q."/>
            <person name="Bachtrog D."/>
        </authorList>
    </citation>
    <scope>NUCLEOTIDE SEQUENCE [LARGE SCALE GENOMIC DNA]</scope>
    <source>
        <tissue evidence="10">Whole larvae</tissue>
    </source>
</reference>
<keyword evidence="4 7" id="KW-0040">ANK repeat</keyword>
<feature type="transmembrane region" description="Helical" evidence="9">
    <location>
        <begin position="561"/>
        <end position="587"/>
    </location>
</feature>
<dbReference type="SUPFAM" id="SSF48403">
    <property type="entry name" value="Ankyrin repeat"/>
    <property type="match status" value="1"/>
</dbReference>
<organism evidence="10 11">
    <name type="scientific">Drosophila busckii</name>
    <name type="common">Fruit fly</name>
    <dbReference type="NCBI Taxonomy" id="30019"/>
    <lineage>
        <taxon>Eukaryota</taxon>
        <taxon>Metazoa</taxon>
        <taxon>Ecdysozoa</taxon>
        <taxon>Arthropoda</taxon>
        <taxon>Hexapoda</taxon>
        <taxon>Insecta</taxon>
        <taxon>Pterygota</taxon>
        <taxon>Neoptera</taxon>
        <taxon>Endopterygota</taxon>
        <taxon>Diptera</taxon>
        <taxon>Brachycera</taxon>
        <taxon>Muscomorpha</taxon>
        <taxon>Ephydroidea</taxon>
        <taxon>Drosophilidae</taxon>
        <taxon>Drosophila</taxon>
    </lineage>
</organism>
<evidence type="ECO:0000313" key="10">
    <source>
        <dbReference type="EMBL" id="ALC39532.1"/>
    </source>
</evidence>
<dbReference type="InterPro" id="IPR002110">
    <property type="entry name" value="Ankyrin_rpt"/>
</dbReference>
<keyword evidence="9" id="KW-1133">Transmembrane helix</keyword>
<evidence type="ECO:0000256" key="5">
    <source>
        <dbReference type="ARBA" id="ARBA00023065"/>
    </source>
</evidence>
<keyword evidence="6" id="KW-0407">Ion channel</keyword>
<dbReference type="GO" id="GO:0022857">
    <property type="term" value="F:transmembrane transporter activity"/>
    <property type="evidence" value="ECO:0007669"/>
    <property type="project" value="TreeGrafter"/>
</dbReference>
<feature type="transmembrane region" description="Helical" evidence="9">
    <location>
        <begin position="523"/>
        <end position="540"/>
    </location>
</feature>
<dbReference type="PROSITE" id="PS50088">
    <property type="entry name" value="ANK_REPEAT"/>
    <property type="match status" value="1"/>
</dbReference>
<evidence type="ECO:0000256" key="9">
    <source>
        <dbReference type="SAM" id="Phobius"/>
    </source>
</evidence>
<dbReference type="Proteomes" id="UP000494163">
    <property type="component" value="Chromosome 2L"/>
</dbReference>
<dbReference type="PANTHER" id="PTHR47143:SF4">
    <property type="entry name" value="TRANSIENT RECEPTOR POTENTIAL CATION CHANNEL PROTEIN PAINLESS"/>
    <property type="match status" value="1"/>
</dbReference>
<evidence type="ECO:0000256" key="3">
    <source>
        <dbReference type="ARBA" id="ARBA00022737"/>
    </source>
</evidence>
<keyword evidence="9" id="KW-0812">Transmembrane</keyword>
<dbReference type="AlphaFoldDB" id="A0A0M4ERK5"/>
<dbReference type="SMART" id="SM00248">
    <property type="entry name" value="ANK"/>
    <property type="match status" value="2"/>
</dbReference>
<keyword evidence="11" id="KW-1185">Reference proteome</keyword>
<protein>
    <submittedName>
        <fullName evidence="10">Maker496</fullName>
    </submittedName>
</protein>
<evidence type="ECO:0000256" key="7">
    <source>
        <dbReference type="PROSITE-ProRule" id="PRU00023"/>
    </source>
</evidence>
<gene>
    <name evidence="10" type="ORF">Dbus_chr2Lg1617</name>
</gene>
<keyword evidence="5" id="KW-0406">Ion transport</keyword>
<evidence type="ECO:0000256" key="8">
    <source>
        <dbReference type="SAM" id="Coils"/>
    </source>
</evidence>
<keyword evidence="9" id="KW-0472">Membrane</keyword>
<dbReference type="GO" id="GO:1902495">
    <property type="term" value="C:transmembrane transporter complex"/>
    <property type="evidence" value="ECO:0007669"/>
    <property type="project" value="TreeGrafter"/>
</dbReference>
<accession>A0A0M4ERK5</accession>
<dbReference type="GO" id="GO:0034220">
    <property type="term" value="P:monoatomic ion transmembrane transport"/>
    <property type="evidence" value="ECO:0007669"/>
    <property type="project" value="UniProtKB-KW"/>
</dbReference>
<feature type="transmembrane region" description="Helical" evidence="9">
    <location>
        <begin position="432"/>
        <end position="455"/>
    </location>
</feature>